<dbReference type="InterPro" id="IPR005564">
    <property type="entry name" value="Major_capsid_GpE"/>
</dbReference>
<dbReference type="Pfam" id="PF03864">
    <property type="entry name" value="Phage_cap_E"/>
    <property type="match status" value="1"/>
</dbReference>
<dbReference type="EMBL" id="RSEJ01000022">
    <property type="protein sequence ID" value="NBI54654.1"/>
    <property type="molecule type" value="Genomic_DNA"/>
</dbReference>
<evidence type="ECO:0008006" key="3">
    <source>
        <dbReference type="Google" id="ProtNLM"/>
    </source>
</evidence>
<name>A0ABW9YLH6_9GAMM</name>
<dbReference type="Proteomes" id="UP000738517">
    <property type="component" value="Unassembled WGS sequence"/>
</dbReference>
<keyword evidence="2" id="KW-1185">Reference proteome</keyword>
<accession>A0ABW9YLH6</accession>
<evidence type="ECO:0000313" key="2">
    <source>
        <dbReference type="Proteomes" id="UP000738517"/>
    </source>
</evidence>
<sequence>MDKIFDHEAFSLVALTTGYNSSTPIESDVLNMFKVENVENRQVMIVKSGNELQVLMPGEIGQHPNIDKHDPESAVPVSLIRYPFDSQIVASELNRISSLRDKKLQAQELAGLVKTKMGKHRDNHRYTSAFTAYSALKGRVKNRKGVVMVDLFQVLGVEERRIDLKLGTEGTDVPKLLKSISKETKKIAKEHGHMMIKGVAIRVGQDLIERIISHKSIKEFYGPEAHPKLQVKFADDPSGISLCGLTFITDEADEVAEDGASYPLGVNGVFGMLRAPADVLSSSSASKRECHITTEPMPHDEGLEIRSRSIYLPITRDPALLCAVHSSN</sequence>
<evidence type="ECO:0000313" key="1">
    <source>
        <dbReference type="EMBL" id="NBI54654.1"/>
    </source>
</evidence>
<gene>
    <name evidence="1" type="ORF">EIZ48_19250</name>
</gene>
<reference evidence="1 2" key="1">
    <citation type="journal article" date="2017" name="Int. J. Syst. Evol. Microbiol.">
        <title>Photobacterium alginatilyticum sp. nov., a marine bacterium isolated from bottom seawater.</title>
        <authorList>
            <person name="Wang X."/>
            <person name="Wang Y."/>
            <person name="Yang X."/>
            <person name="Sun H."/>
            <person name="Li B."/>
            <person name="Zhang X.H."/>
        </authorList>
    </citation>
    <scope>NUCLEOTIDE SEQUENCE [LARGE SCALE GENOMIC DNA]</scope>
    <source>
        <strain evidence="1 2">P03D4</strain>
    </source>
</reference>
<comment type="caution">
    <text evidence="1">The sequence shown here is derived from an EMBL/GenBank/DDBJ whole genome shotgun (WGS) entry which is preliminary data.</text>
</comment>
<proteinExistence type="predicted"/>
<dbReference type="RefSeq" id="WP_160654900.1">
    <property type="nucleotide sequence ID" value="NZ_RSEJ01000022.1"/>
</dbReference>
<organism evidence="1 2">
    <name type="scientific">Photobacterium alginatilyticum</name>
    <dbReference type="NCBI Taxonomy" id="1775171"/>
    <lineage>
        <taxon>Bacteria</taxon>
        <taxon>Pseudomonadati</taxon>
        <taxon>Pseudomonadota</taxon>
        <taxon>Gammaproteobacteria</taxon>
        <taxon>Vibrionales</taxon>
        <taxon>Vibrionaceae</taxon>
        <taxon>Photobacterium</taxon>
    </lineage>
</organism>
<protein>
    <recommendedName>
        <fullName evidence="3">Major capsid protein E</fullName>
    </recommendedName>
</protein>